<protein>
    <submittedName>
        <fullName evidence="4">4'-phosphopantetheinyl transferase superfamily protein</fullName>
    </submittedName>
</protein>
<keyword evidence="2 4" id="KW-0808">Transferase</keyword>
<dbReference type="PANTHER" id="PTHR12215:SF10">
    <property type="entry name" value="L-AMINOADIPATE-SEMIALDEHYDE DEHYDROGENASE-PHOSPHOPANTETHEINYL TRANSFERASE"/>
    <property type="match status" value="1"/>
</dbReference>
<evidence type="ECO:0000259" key="3">
    <source>
        <dbReference type="Pfam" id="PF01648"/>
    </source>
</evidence>
<dbReference type="InterPro" id="IPR008278">
    <property type="entry name" value="4-PPantetheinyl_Trfase_dom"/>
</dbReference>
<dbReference type="Pfam" id="PF01648">
    <property type="entry name" value="ACPS"/>
    <property type="match status" value="1"/>
</dbReference>
<accession>A0ABV5EFU5</accession>
<evidence type="ECO:0000256" key="2">
    <source>
        <dbReference type="ARBA" id="ARBA00022679"/>
    </source>
</evidence>
<proteinExistence type="inferred from homology"/>
<dbReference type="InterPro" id="IPR050559">
    <property type="entry name" value="P-Pant_transferase_sf"/>
</dbReference>
<evidence type="ECO:0000256" key="1">
    <source>
        <dbReference type="ARBA" id="ARBA00010990"/>
    </source>
</evidence>
<feature type="domain" description="4'-phosphopantetheinyl transferase" evidence="3">
    <location>
        <begin position="132"/>
        <end position="201"/>
    </location>
</feature>
<reference evidence="4 5" key="1">
    <citation type="submission" date="2024-01" db="EMBL/GenBank/DDBJ databases">
        <title>Genome mining of biosynthetic gene clusters to explore secondary metabolites of Streptomyces sp.</title>
        <authorList>
            <person name="Baig A."/>
            <person name="Ajitkumar Shintre N."/>
            <person name="Kumar H."/>
            <person name="Anbarasu A."/>
            <person name="Ramaiah S."/>
        </authorList>
    </citation>
    <scope>NUCLEOTIDE SEQUENCE [LARGE SCALE GENOMIC DNA]</scope>
    <source>
        <strain evidence="4 5">A57</strain>
    </source>
</reference>
<gene>
    <name evidence="4" type="ORF">VSS16_23830</name>
</gene>
<dbReference type="EMBL" id="JAYMRP010000023">
    <property type="protein sequence ID" value="MFB8775733.1"/>
    <property type="molecule type" value="Genomic_DNA"/>
</dbReference>
<organism evidence="4 5">
    <name type="scientific">Streptomyces broussonetiae</name>
    <dbReference type="NCBI Taxonomy" id="2686304"/>
    <lineage>
        <taxon>Bacteria</taxon>
        <taxon>Bacillati</taxon>
        <taxon>Actinomycetota</taxon>
        <taxon>Actinomycetes</taxon>
        <taxon>Kitasatosporales</taxon>
        <taxon>Streptomycetaceae</taxon>
        <taxon>Streptomyces</taxon>
    </lineage>
</organism>
<evidence type="ECO:0000313" key="5">
    <source>
        <dbReference type="Proteomes" id="UP001585080"/>
    </source>
</evidence>
<dbReference type="GO" id="GO:0016740">
    <property type="term" value="F:transferase activity"/>
    <property type="evidence" value="ECO:0007669"/>
    <property type="project" value="UniProtKB-KW"/>
</dbReference>
<comment type="similarity">
    <text evidence="1">Belongs to the P-Pant transferase superfamily. Gsp/Sfp/HetI/AcpT family.</text>
</comment>
<dbReference type="Gene3D" id="3.90.470.20">
    <property type="entry name" value="4'-phosphopantetheinyl transferase domain"/>
    <property type="match status" value="2"/>
</dbReference>
<dbReference type="PANTHER" id="PTHR12215">
    <property type="entry name" value="PHOSPHOPANTETHEINE TRANSFERASE"/>
    <property type="match status" value="1"/>
</dbReference>
<keyword evidence="5" id="KW-1185">Reference proteome</keyword>
<dbReference type="InterPro" id="IPR037143">
    <property type="entry name" value="4-PPantetheinyl_Trfase_dom_sf"/>
</dbReference>
<comment type="caution">
    <text evidence="4">The sequence shown here is derived from an EMBL/GenBank/DDBJ whole genome shotgun (WGS) entry which is preliminary data.</text>
</comment>
<name>A0ABV5EFU5_9ACTN</name>
<dbReference type="SUPFAM" id="SSF56214">
    <property type="entry name" value="4'-phosphopantetheinyl transferase"/>
    <property type="match status" value="2"/>
</dbReference>
<evidence type="ECO:0000313" key="4">
    <source>
        <dbReference type="EMBL" id="MFB8775733.1"/>
    </source>
</evidence>
<dbReference type="RefSeq" id="WP_376734318.1">
    <property type="nucleotide sequence ID" value="NZ_JAYMRP010000023.1"/>
</dbReference>
<dbReference type="Proteomes" id="UP001585080">
    <property type="component" value="Unassembled WGS sequence"/>
</dbReference>
<sequence length="231" mass="24249">MADGRPIGPLSPGTEGDWRAVAGAARLHGHVVCHGPLEEWARAAGSWPRALLGADWPRYLAAREPAVRARLSGSRLLLRRVVAAVAGTAPERVRLERDPRGRPVLAAPGGLDVGISHTAGMLVVGVACDRLIGVDVEVRDRPLLAPGLAERFCHPDELARLHGLSPAGRNARLVRLWTLKEAYTKALGVGLAADFRHLDVGGPTGGGAAGWRLRCDGVTGGFLVARALGPA</sequence>